<gene>
    <name evidence="2" type="ORF">BN946_scf184724.g11</name>
</gene>
<reference evidence="2" key="1">
    <citation type="submission" date="2014-01" db="EMBL/GenBank/DDBJ databases">
        <title>The genome of the white-rot fungus Pycnoporus cinnabarinus: a basidiomycete model with a versatile arsenal for lignocellulosic biomass breakdown.</title>
        <authorList>
            <person name="Levasseur A."/>
            <person name="Lomascolo A."/>
            <person name="Ruiz-Duenas F.J."/>
            <person name="Uzan E."/>
            <person name="Piumi F."/>
            <person name="Kues U."/>
            <person name="Ram A.F.J."/>
            <person name="Murat C."/>
            <person name="Haon M."/>
            <person name="Benoit I."/>
            <person name="Arfi Y."/>
            <person name="Chevret D."/>
            <person name="Drula E."/>
            <person name="Kwon M.J."/>
            <person name="Gouret P."/>
            <person name="Lesage-Meessen L."/>
            <person name="Lombard V."/>
            <person name="Mariette J."/>
            <person name="Noirot C."/>
            <person name="Park J."/>
            <person name="Patyshakuliyeva A."/>
            <person name="Wieneger R.A.B."/>
            <person name="Wosten H.A.B."/>
            <person name="Martin F."/>
            <person name="Coutinho P.M."/>
            <person name="de Vries R."/>
            <person name="Martinez A.T."/>
            <person name="Klopp C."/>
            <person name="Pontarotti P."/>
            <person name="Henrissat B."/>
            <person name="Record E."/>
        </authorList>
    </citation>
    <scope>NUCLEOTIDE SEQUENCE [LARGE SCALE GENOMIC DNA]</scope>
    <source>
        <strain evidence="2">BRFM137</strain>
    </source>
</reference>
<evidence type="ECO:0000313" key="3">
    <source>
        <dbReference type="Proteomes" id="UP000029665"/>
    </source>
</evidence>
<accession>A0A060SU19</accession>
<feature type="compositionally biased region" description="Basic and acidic residues" evidence="1">
    <location>
        <begin position="73"/>
        <end position="82"/>
    </location>
</feature>
<dbReference type="OrthoDB" id="3066768at2759"/>
<organism evidence="2 3">
    <name type="scientific">Pycnoporus cinnabarinus</name>
    <name type="common">Cinnabar-red polypore</name>
    <name type="synonym">Trametes cinnabarina</name>
    <dbReference type="NCBI Taxonomy" id="5643"/>
    <lineage>
        <taxon>Eukaryota</taxon>
        <taxon>Fungi</taxon>
        <taxon>Dikarya</taxon>
        <taxon>Basidiomycota</taxon>
        <taxon>Agaricomycotina</taxon>
        <taxon>Agaricomycetes</taxon>
        <taxon>Polyporales</taxon>
        <taxon>Polyporaceae</taxon>
        <taxon>Trametes</taxon>
    </lineage>
</organism>
<dbReference type="HOGENOM" id="CLU_706246_0_0_1"/>
<dbReference type="EMBL" id="CCBP010000612">
    <property type="protein sequence ID" value="CDO78047.1"/>
    <property type="molecule type" value="Genomic_DNA"/>
</dbReference>
<feature type="region of interest" description="Disordered" evidence="1">
    <location>
        <begin position="67"/>
        <end position="126"/>
    </location>
</feature>
<dbReference type="AlphaFoldDB" id="A0A060SU19"/>
<dbReference type="STRING" id="5643.A0A060SU19"/>
<proteinExistence type="predicted"/>
<evidence type="ECO:0000256" key="1">
    <source>
        <dbReference type="SAM" id="MobiDB-lite"/>
    </source>
</evidence>
<comment type="caution">
    <text evidence="2">The sequence shown here is derived from an EMBL/GenBank/DDBJ whole genome shotgun (WGS) entry which is preliminary data.</text>
</comment>
<evidence type="ECO:0000313" key="2">
    <source>
        <dbReference type="EMBL" id="CDO78047.1"/>
    </source>
</evidence>
<sequence>MRYLNKHKKSCQVVKADAQRTYARLQDLQEGHVSKRPRLGEGWLTSRTQLGDDMPWMVPMGWSGSKVPLTRNSAEHPRRSPDRPSSLGQDALDESPMGDPLDSTTLIPPVPESEPNEERGTRYSRHGRKIRATWKVLNQLPEPEGVSEEAVPEPTDVPAHVEPEGPIRRVVLLVTERICSGFNHFGLRRFHKRRPQQAPSTSIDLEARYAPAADRVAKRRSARPLKDVLNPFPNLTSFLFAHHHASSSNKSLEDRATLQALLTRPDFNPQAQSKTAPAQSVPICHSPRCQKMADWDRNLALAQITTRRNPAQYAAVMRDMAQHANFRGLGISTYSAVNAQIAPDTLRCSCSPVPSLLPFPSSATSPSPSCTRPSFALLVAIGGADASHVFL</sequence>
<name>A0A060SU19_PYCCI</name>
<dbReference type="Proteomes" id="UP000029665">
    <property type="component" value="Unassembled WGS sequence"/>
</dbReference>
<keyword evidence="3" id="KW-1185">Reference proteome</keyword>
<protein>
    <submittedName>
        <fullName evidence="2">Uncharacterized protein</fullName>
    </submittedName>
</protein>